<comment type="caution">
    <text evidence="1">The sequence shown here is derived from an EMBL/GenBank/DDBJ whole genome shotgun (WGS) entry which is preliminary data.</text>
</comment>
<keyword evidence="2" id="KW-1185">Reference proteome</keyword>
<evidence type="ECO:0000313" key="1">
    <source>
        <dbReference type="EMBL" id="CUA88170.1"/>
    </source>
</evidence>
<sequence>MPSIAAGMAGLVQRKAGLSDLRPFQETQRACAVLLPSTPYARLGLNARERGHDA</sequence>
<accession>A0ABM9U4M0</accession>
<dbReference type="Proteomes" id="UP000182178">
    <property type="component" value="Unassembled WGS sequence"/>
</dbReference>
<gene>
    <name evidence="1" type="ORF">Ga0061061_104257</name>
</gene>
<proteinExistence type="predicted"/>
<dbReference type="EMBL" id="CYHC01000004">
    <property type="protein sequence ID" value="CUA88170.1"/>
    <property type="molecule type" value="Genomic_DNA"/>
</dbReference>
<name>A0ABM9U4M0_9HYPH</name>
<dbReference type="RefSeq" id="WP_157672329.1">
    <property type="nucleotide sequence ID" value="NZ_CYHC01000004.1"/>
</dbReference>
<reference evidence="1 2" key="1">
    <citation type="submission" date="2015-08" db="EMBL/GenBank/DDBJ databases">
        <authorList>
            <person name="Varghese N."/>
        </authorList>
    </citation>
    <scope>NUCLEOTIDE SEQUENCE [LARGE SCALE GENOMIC DNA]</scope>
    <source>
        <strain evidence="1 2">DSM 18167</strain>
    </source>
</reference>
<protein>
    <submittedName>
        <fullName evidence="1">Uncharacterized protein</fullName>
    </submittedName>
</protein>
<organism evidence="1 2">
    <name type="scientific">Chelatococcus sambhunathii</name>
    <dbReference type="NCBI Taxonomy" id="363953"/>
    <lineage>
        <taxon>Bacteria</taxon>
        <taxon>Pseudomonadati</taxon>
        <taxon>Pseudomonadota</taxon>
        <taxon>Alphaproteobacteria</taxon>
        <taxon>Hyphomicrobiales</taxon>
        <taxon>Chelatococcaceae</taxon>
        <taxon>Chelatococcus</taxon>
    </lineage>
</organism>
<evidence type="ECO:0000313" key="2">
    <source>
        <dbReference type="Proteomes" id="UP000182178"/>
    </source>
</evidence>